<dbReference type="Proteomes" id="UP000069135">
    <property type="component" value="Chromosome"/>
</dbReference>
<gene>
    <name evidence="1" type="ORF">PeribacterD1_0126</name>
</gene>
<dbReference type="STRING" id="1735162.PeribacterB2_0126"/>
<sequence length="102" mass="11153">MPTVEALHDSEADIHQASQADTWPEDLPADAMELARELDKLQRPHYEPGKGLGPSSPVPAEIEATEAEVRKLLFASGPFPQAIAQDLAADMRKLRQFHRAGA</sequence>
<accession>A0A0S1SK28</accession>
<accession>A0A0S1STV7</accession>
<organism evidence="1 2">
    <name type="scientific">Candidatus Peribacter riflensis</name>
    <dbReference type="NCBI Taxonomy" id="1735162"/>
    <lineage>
        <taxon>Bacteria</taxon>
        <taxon>Candidatus Peregrinibacteriota</taxon>
        <taxon>Candidatus Peribacteria</taxon>
        <taxon>Candidatus Peribacterales</taxon>
        <taxon>Candidatus Peribacteraceae</taxon>
        <taxon>Candidatus Peribacter</taxon>
    </lineage>
</organism>
<proteinExistence type="predicted"/>
<accession>A0A0S1SFY8</accession>
<dbReference type="EMBL" id="CP013065">
    <property type="protein sequence ID" value="ALM12828.1"/>
    <property type="molecule type" value="Genomic_DNA"/>
</dbReference>
<reference evidence="2" key="1">
    <citation type="submission" date="2015-10" db="EMBL/GenBank/DDBJ databases">
        <title>Analysis of five complete genome sequences for members of the class Peribacteria in the recently recognized Peregrinibacteria bacterial phylum.</title>
        <authorList>
            <person name="Anantharaman K."/>
            <person name="Brown C.T."/>
            <person name="Burstein D."/>
            <person name="Castelle C.J."/>
            <person name="Probst A.J."/>
            <person name="Thomas B.C."/>
            <person name="Williams K.H."/>
            <person name="Banfield J.F."/>
        </authorList>
    </citation>
    <scope>NUCLEOTIDE SEQUENCE [LARGE SCALE GENOMIC DNA]</scope>
</reference>
<dbReference type="AlphaFoldDB" id="A0A0S1STV7"/>
<evidence type="ECO:0000313" key="1">
    <source>
        <dbReference type="EMBL" id="ALM12828.1"/>
    </source>
</evidence>
<name>A0A0S1STV7_9BACT</name>
<reference evidence="1 2" key="2">
    <citation type="journal article" date="2016" name="PeerJ">
        <title>Analysis of five complete genome sequences for members of the class Peribacteria in the recently recognized Peregrinibacteria bacterial phylum.</title>
        <authorList>
            <person name="Anantharaman K."/>
            <person name="Brown C.T."/>
            <person name="Burstein D."/>
            <person name="Castelle C.J."/>
            <person name="Probst A.J."/>
            <person name="Thomas B.C."/>
            <person name="Williams K.H."/>
            <person name="Banfield J.F."/>
        </authorList>
    </citation>
    <scope>NUCLEOTIDE SEQUENCE [LARGE SCALE GENOMIC DNA]</scope>
    <source>
        <strain evidence="1">RIFOXYD1_FULL_PER-ii_59_16</strain>
    </source>
</reference>
<dbReference type="KEGG" id="prf:PeribacterA2_0126"/>
<protein>
    <submittedName>
        <fullName evidence="1">Uncharacterized protein</fullName>
    </submittedName>
</protein>
<evidence type="ECO:0000313" key="2">
    <source>
        <dbReference type="Proteomes" id="UP000069135"/>
    </source>
</evidence>
<accession>A0A0S1SQV7</accession>
<accession>A0A0S1SPR0</accession>